<evidence type="ECO:0000313" key="2">
    <source>
        <dbReference type="Proteomes" id="UP000234681"/>
    </source>
</evidence>
<organism evidence="1 2">
    <name type="scientific">Rattus norvegicus</name>
    <name type="common">Rat</name>
    <dbReference type="NCBI Taxonomy" id="10116"/>
    <lineage>
        <taxon>Eukaryota</taxon>
        <taxon>Metazoa</taxon>
        <taxon>Chordata</taxon>
        <taxon>Craniata</taxon>
        <taxon>Vertebrata</taxon>
        <taxon>Euteleostomi</taxon>
        <taxon>Mammalia</taxon>
        <taxon>Eutheria</taxon>
        <taxon>Euarchontoglires</taxon>
        <taxon>Glires</taxon>
        <taxon>Rodentia</taxon>
        <taxon>Myomorpha</taxon>
        <taxon>Muroidea</taxon>
        <taxon>Muridae</taxon>
        <taxon>Murinae</taxon>
        <taxon>Rattus</taxon>
    </lineage>
</organism>
<accession>A6KLR3</accession>
<dbReference type="AlphaFoldDB" id="A6KLR3"/>
<evidence type="ECO:0000313" key="1">
    <source>
        <dbReference type="EMBL" id="EDL86608.1"/>
    </source>
</evidence>
<sequence>MNFSQENANPCMTLQQLFLPHSNIHLPQYGFSEG</sequence>
<reference evidence="2" key="1">
    <citation type="submission" date="2005-09" db="EMBL/GenBank/DDBJ databases">
        <authorList>
            <person name="Mural R.J."/>
            <person name="Li P.W."/>
            <person name="Adams M.D."/>
            <person name="Amanatides P.G."/>
            <person name="Baden-Tillson H."/>
            <person name="Barnstead M."/>
            <person name="Chin S.H."/>
            <person name="Dew I."/>
            <person name="Evans C.A."/>
            <person name="Ferriera S."/>
            <person name="Flanigan M."/>
            <person name="Fosler C."/>
            <person name="Glodek A."/>
            <person name="Gu Z."/>
            <person name="Holt R.A."/>
            <person name="Jennings D."/>
            <person name="Kraft C.L."/>
            <person name="Lu F."/>
            <person name="Nguyen T."/>
            <person name="Nusskern D.R."/>
            <person name="Pfannkoch C.M."/>
            <person name="Sitter C."/>
            <person name="Sutton G.G."/>
            <person name="Venter J.C."/>
            <person name="Wang Z."/>
            <person name="Woodage T."/>
            <person name="Zheng X.H."/>
            <person name="Zhong F."/>
        </authorList>
    </citation>
    <scope>NUCLEOTIDE SEQUENCE [LARGE SCALE GENOMIC DNA]</scope>
    <source>
        <strain>BN</strain>
        <strain evidence="2">Sprague-Dawley</strain>
    </source>
</reference>
<name>A6KLR3_RAT</name>
<dbReference type="Proteomes" id="UP000234681">
    <property type="component" value="Chromosome 17"/>
</dbReference>
<proteinExistence type="predicted"/>
<gene>
    <name evidence="1" type="ORF">rCG_45220</name>
</gene>
<protein>
    <submittedName>
        <fullName evidence="1">RCG45220</fullName>
    </submittedName>
</protein>
<feature type="non-terminal residue" evidence="1">
    <location>
        <position position="34"/>
    </location>
</feature>
<dbReference type="EMBL" id="CH474064">
    <property type="protein sequence ID" value="EDL86608.1"/>
    <property type="molecule type" value="Genomic_DNA"/>
</dbReference>